<protein>
    <submittedName>
        <fullName evidence="1">Uncharacterized protein</fullName>
    </submittedName>
</protein>
<organism evidence="1 2">
    <name type="scientific">Stephania yunnanensis</name>
    <dbReference type="NCBI Taxonomy" id="152371"/>
    <lineage>
        <taxon>Eukaryota</taxon>
        <taxon>Viridiplantae</taxon>
        <taxon>Streptophyta</taxon>
        <taxon>Embryophyta</taxon>
        <taxon>Tracheophyta</taxon>
        <taxon>Spermatophyta</taxon>
        <taxon>Magnoliopsida</taxon>
        <taxon>Ranunculales</taxon>
        <taxon>Menispermaceae</taxon>
        <taxon>Menispermoideae</taxon>
        <taxon>Cissampelideae</taxon>
        <taxon>Stephania</taxon>
    </lineage>
</organism>
<keyword evidence="2" id="KW-1185">Reference proteome</keyword>
<proteinExistence type="predicted"/>
<name>A0AAP0F7R9_9MAGN</name>
<sequence>MDIRDNRTDWTRIIEAMTRVRKTEVRVKDLRTGKQGGWGCVNVSDVVRLDIL</sequence>
<evidence type="ECO:0000313" key="2">
    <source>
        <dbReference type="Proteomes" id="UP001420932"/>
    </source>
</evidence>
<dbReference type="AlphaFoldDB" id="A0AAP0F7R9"/>
<dbReference type="Proteomes" id="UP001420932">
    <property type="component" value="Unassembled WGS sequence"/>
</dbReference>
<dbReference type="EMBL" id="JBBNAF010000010">
    <property type="protein sequence ID" value="KAK9106806.1"/>
    <property type="molecule type" value="Genomic_DNA"/>
</dbReference>
<gene>
    <name evidence="1" type="ORF">Syun_022817</name>
</gene>
<reference evidence="1 2" key="1">
    <citation type="submission" date="2024-01" db="EMBL/GenBank/DDBJ databases">
        <title>Genome assemblies of Stephania.</title>
        <authorList>
            <person name="Yang L."/>
        </authorList>
    </citation>
    <scope>NUCLEOTIDE SEQUENCE [LARGE SCALE GENOMIC DNA]</scope>
    <source>
        <strain evidence="1">YNDBR</strain>
        <tissue evidence="1">Leaf</tissue>
    </source>
</reference>
<evidence type="ECO:0000313" key="1">
    <source>
        <dbReference type="EMBL" id="KAK9106806.1"/>
    </source>
</evidence>
<accession>A0AAP0F7R9</accession>
<comment type="caution">
    <text evidence="1">The sequence shown here is derived from an EMBL/GenBank/DDBJ whole genome shotgun (WGS) entry which is preliminary data.</text>
</comment>